<reference evidence="9 10" key="2">
    <citation type="submission" date="2018-11" db="EMBL/GenBank/DDBJ databases">
        <authorList>
            <consortium name="Pathogen Informatics"/>
        </authorList>
    </citation>
    <scope>NUCLEOTIDE SEQUENCE [LARGE SCALE GENOMIC DNA]</scope>
</reference>
<feature type="repeat" description="ARM" evidence="6">
    <location>
        <begin position="1091"/>
        <end position="1120"/>
    </location>
</feature>
<keyword evidence="3" id="KW-0677">Repeat</keyword>
<dbReference type="PANTHER" id="PTHR10372:SF27">
    <property type="entry name" value="ADHERENS JUNCTION PROTEIN P120"/>
    <property type="match status" value="1"/>
</dbReference>
<reference evidence="11" key="1">
    <citation type="submission" date="2016-04" db="UniProtKB">
        <authorList>
            <consortium name="WormBaseParasite"/>
        </authorList>
    </citation>
    <scope>IDENTIFICATION</scope>
</reference>
<dbReference type="GO" id="GO:0098609">
    <property type="term" value="P:cell-cell adhesion"/>
    <property type="evidence" value="ECO:0007669"/>
    <property type="project" value="InterPro"/>
</dbReference>
<feature type="domain" description="Fibronectin type-III" evidence="8">
    <location>
        <begin position="543"/>
        <end position="643"/>
    </location>
</feature>
<dbReference type="InterPro" id="IPR000225">
    <property type="entry name" value="Armadillo"/>
</dbReference>
<proteinExistence type="inferred from homology"/>
<evidence type="ECO:0000256" key="4">
    <source>
        <dbReference type="ARBA" id="ARBA00022889"/>
    </source>
</evidence>
<dbReference type="SMART" id="SM00185">
    <property type="entry name" value="ARM"/>
    <property type="match status" value="6"/>
</dbReference>
<evidence type="ECO:0000256" key="1">
    <source>
        <dbReference type="ARBA" id="ARBA00004282"/>
    </source>
</evidence>
<dbReference type="GO" id="GO:0005634">
    <property type="term" value="C:nucleus"/>
    <property type="evidence" value="ECO:0007669"/>
    <property type="project" value="TreeGrafter"/>
</dbReference>
<feature type="compositionally biased region" description="Polar residues" evidence="7">
    <location>
        <begin position="1374"/>
        <end position="1390"/>
    </location>
</feature>
<dbReference type="GO" id="GO:0005912">
    <property type="term" value="C:adherens junction"/>
    <property type="evidence" value="ECO:0007669"/>
    <property type="project" value="TreeGrafter"/>
</dbReference>
<evidence type="ECO:0000313" key="9">
    <source>
        <dbReference type="EMBL" id="VDK44879.1"/>
    </source>
</evidence>
<feature type="domain" description="Fibronectin type-III" evidence="8">
    <location>
        <begin position="316"/>
        <end position="414"/>
    </location>
</feature>
<feature type="region of interest" description="Disordered" evidence="7">
    <location>
        <begin position="248"/>
        <end position="276"/>
    </location>
</feature>
<evidence type="ECO:0000313" key="10">
    <source>
        <dbReference type="Proteomes" id="UP000267096"/>
    </source>
</evidence>
<dbReference type="GO" id="GO:0005737">
    <property type="term" value="C:cytoplasm"/>
    <property type="evidence" value="ECO:0007669"/>
    <property type="project" value="TreeGrafter"/>
</dbReference>
<feature type="repeat" description="ARM" evidence="6">
    <location>
        <begin position="1138"/>
        <end position="1175"/>
    </location>
</feature>
<dbReference type="InterPro" id="IPR003961">
    <property type="entry name" value="FN3_dom"/>
</dbReference>
<evidence type="ECO:0000256" key="3">
    <source>
        <dbReference type="ARBA" id="ARBA00022737"/>
    </source>
</evidence>
<feature type="region of interest" description="Disordered" evidence="7">
    <location>
        <begin position="1280"/>
        <end position="1321"/>
    </location>
</feature>
<keyword evidence="4" id="KW-0130">Cell adhesion</keyword>
<name>A0A0M3JUM3_ANISI</name>
<dbReference type="Gene3D" id="2.60.40.10">
    <property type="entry name" value="Immunoglobulins"/>
    <property type="match status" value="3"/>
</dbReference>
<keyword evidence="5" id="KW-0965">Cell junction</keyword>
<dbReference type="InterPro" id="IPR013783">
    <property type="entry name" value="Ig-like_fold"/>
</dbReference>
<evidence type="ECO:0000256" key="7">
    <source>
        <dbReference type="SAM" id="MobiDB-lite"/>
    </source>
</evidence>
<dbReference type="InterPro" id="IPR036116">
    <property type="entry name" value="FN3_sf"/>
</dbReference>
<evidence type="ECO:0000313" key="11">
    <source>
        <dbReference type="WBParaSite" id="ASIM_0001188901-mRNA-1"/>
    </source>
</evidence>
<sequence length="1484" mass="164076">STSIEFIFSTVPKAAVPDSWKLANDEVYIDPRNVDKDKESNFSMSSTTYVTEALAGPTSARGSTYSYTYESHYDEPSTLQEEERGGRGNEINIEEADENDKMMLLLRRNAGSQNDSTTISNNMQNVLSTNQNDNDNMNDHDNDLIIKNTTYKIDSGGESTDGEVERLSTQTQKITRVTKVTTTRSVRQLPITIGSETNFYFDADGSPMPLADSDGRNAATTSSAVIYENVPYSDAELMALGIDLSSKRGADRRSANLDDSDNARTTRHAAATTTTATSTSAYSSSAAFNTPSPAPAAATYTSEVFMFGVHGKSAIGPSYNEEELTRTISSSVHYDLPARAGTPQITNKQTFQVELRRIGSNEWIRVFDFLIKDTHCTISNLDPIYKYEFRIVSANSFGFGLPSMPSTIVQLKSHYDSTTNIGEWRGTIPGRPYVCRMDSDRVTLEWAPAVADPDVAPVAGYEVEYRTIGMSDWLQSNDYLVGVCHYEVQNLRPNGEYEFRVRARSADAVSDASPSSGIVRIKPAVPSRGVGTSSIQSAIDLCPPGQPQVEELDTDWVKLRWDEAGEPNDAEYEEKLTYIVEYREIGDPLWYTANTTPIHGTTYTVSRLRASSTYEFRVLAYCEQTGSYSLPSPSSEIVQLRPTLNKPTTSTLPPSKPLPPEYVDFEGTDRVTLCWFPAASSLPIDGYDVEFRDYQQDSAWYRVNELLIHSCKMTDGGDTKYIEAERYGPVPLLQDEMVRESPPLPDRDDSPPPINRRHLMKGKDGLHWRDPTLREVIEYLESKDKVEQLNASGYLQHLTFNDNAIKEETRELKGIPKLVKLLDSDVSDIQKNACGCLKNLSFGKENDNNKRAIRAAGGIAALTTLLTQTSDAHVREEDTAVLWNLSSCDVSLFLDLKTSILDQCSDAIVQSVIVPGSGIDNPPPEPELSRSNSNVFRNGTGVLRNVSAASVNARKMLRAYPRLVDSLVHFLSCAILSNHVDARTVENVVCILRNLSYRIQEVEDPNYDPRMGSSESGDRSARERSRSAPSGSPKPRKKDAKKKKKAVLGNNDPMNQRFGSVTQSPYATLFSLLVLLLFVLVEGAELLWQPELVKLYLKLLQESSNSDILEASAGAIQNLAACDFEPSVAVRACVRTEKGLPVLVELLRLNDDKVVCAVTTALRNLALDQRNRELIGKYAMKDLVSKLPRPDQKARDGSVSDATIGAVLGILFETVKHSADFTRNVHECGGTERLRYLARSHPMYSARICKYASQVLYVMWQHKELHDGFKRGGLKESDFYSGTTSRARDSTTLARPISSQGAERPANLRSENMDDSGSGGAATGRYGTMGSTFSVSIWLNSVLFYFTLLELSNDEVGGGGLSSNRETAMKMSSPDYSTASAGGQTTSYTDRYSVPPQQQQQPSSRSVTPQSATSHHPPLLNTFQQQQQQQQHQLTRVQATASPSMSQHYATSQTLLHQPVDEPLYASVHKRNGHRSSTGADSWV</sequence>
<evidence type="ECO:0000259" key="8">
    <source>
        <dbReference type="PROSITE" id="PS50853"/>
    </source>
</evidence>
<feature type="compositionally biased region" description="Basic residues" evidence="7">
    <location>
        <begin position="1034"/>
        <end position="1046"/>
    </location>
</feature>
<feature type="compositionally biased region" description="Polar residues" evidence="7">
    <location>
        <begin position="1280"/>
        <end position="1301"/>
    </location>
</feature>
<gene>
    <name evidence="9" type="ORF">ASIM_LOCUS11355</name>
</gene>
<dbReference type="InterPro" id="IPR028435">
    <property type="entry name" value="Plakophilin/d_Catenin"/>
</dbReference>
<dbReference type="SUPFAM" id="SSF48371">
    <property type="entry name" value="ARM repeat"/>
    <property type="match status" value="1"/>
</dbReference>
<dbReference type="InterPro" id="IPR011989">
    <property type="entry name" value="ARM-like"/>
</dbReference>
<feature type="region of interest" description="Disordered" evidence="7">
    <location>
        <begin position="1004"/>
        <end position="1054"/>
    </location>
</feature>
<evidence type="ECO:0000256" key="2">
    <source>
        <dbReference type="ARBA" id="ARBA00005462"/>
    </source>
</evidence>
<dbReference type="WBParaSite" id="ASIM_0001188901-mRNA-1">
    <property type="protein sequence ID" value="ASIM_0001188901-mRNA-1"/>
    <property type="gene ID" value="ASIM_0001188901"/>
</dbReference>
<dbReference type="OrthoDB" id="3245100at2759"/>
<feature type="region of interest" description="Disordered" evidence="7">
    <location>
        <begin position="1362"/>
        <end position="1449"/>
    </location>
</feature>
<dbReference type="Pfam" id="PF00041">
    <property type="entry name" value="fn3"/>
    <property type="match status" value="2"/>
</dbReference>
<dbReference type="Gene3D" id="1.25.10.10">
    <property type="entry name" value="Leucine-rich Repeat Variant"/>
    <property type="match status" value="1"/>
</dbReference>
<organism evidence="11">
    <name type="scientific">Anisakis simplex</name>
    <name type="common">Herring worm</name>
    <dbReference type="NCBI Taxonomy" id="6269"/>
    <lineage>
        <taxon>Eukaryota</taxon>
        <taxon>Metazoa</taxon>
        <taxon>Ecdysozoa</taxon>
        <taxon>Nematoda</taxon>
        <taxon>Chromadorea</taxon>
        <taxon>Rhabditida</taxon>
        <taxon>Spirurina</taxon>
        <taxon>Ascaridomorpha</taxon>
        <taxon>Ascaridoidea</taxon>
        <taxon>Anisakidae</taxon>
        <taxon>Anisakis</taxon>
        <taxon>Anisakis simplex complex</taxon>
    </lineage>
</organism>
<feature type="compositionally biased region" description="Low complexity" evidence="7">
    <location>
        <begin position="1424"/>
        <end position="1433"/>
    </location>
</feature>
<dbReference type="Pfam" id="PF00514">
    <property type="entry name" value="Arm"/>
    <property type="match status" value="2"/>
</dbReference>
<dbReference type="PANTHER" id="PTHR10372">
    <property type="entry name" value="PLAKOPHILLIN-RELATED"/>
    <property type="match status" value="1"/>
</dbReference>
<feature type="domain" description="Fibronectin type-III" evidence="8">
    <location>
        <begin position="428"/>
        <end position="524"/>
    </location>
</feature>
<evidence type="ECO:0000256" key="5">
    <source>
        <dbReference type="ARBA" id="ARBA00022949"/>
    </source>
</evidence>
<dbReference type="Proteomes" id="UP000267096">
    <property type="component" value="Unassembled WGS sequence"/>
</dbReference>
<feature type="compositionally biased region" description="Basic and acidic residues" evidence="7">
    <location>
        <begin position="1016"/>
        <end position="1026"/>
    </location>
</feature>
<feature type="compositionally biased region" description="Low complexity" evidence="7">
    <location>
        <begin position="1393"/>
        <end position="1411"/>
    </location>
</feature>
<dbReference type="InterPro" id="IPR016024">
    <property type="entry name" value="ARM-type_fold"/>
</dbReference>
<evidence type="ECO:0000256" key="6">
    <source>
        <dbReference type="PROSITE-ProRule" id="PRU00259"/>
    </source>
</evidence>
<dbReference type="PROSITE" id="PS50176">
    <property type="entry name" value="ARM_REPEAT"/>
    <property type="match status" value="3"/>
</dbReference>
<feature type="compositionally biased region" description="Polar residues" evidence="7">
    <location>
        <begin position="1434"/>
        <end position="1449"/>
    </location>
</feature>
<dbReference type="SUPFAM" id="SSF49265">
    <property type="entry name" value="Fibronectin type III"/>
    <property type="match status" value="3"/>
</dbReference>
<feature type="compositionally biased region" description="Basic and acidic residues" evidence="7">
    <location>
        <begin position="248"/>
        <end position="264"/>
    </location>
</feature>
<dbReference type="CDD" id="cd00063">
    <property type="entry name" value="FN3"/>
    <property type="match status" value="3"/>
</dbReference>
<dbReference type="SMART" id="SM00060">
    <property type="entry name" value="FN3"/>
    <property type="match status" value="3"/>
</dbReference>
<comment type="subcellular location">
    <subcellularLocation>
        <location evidence="1">Cell junction</location>
    </subcellularLocation>
</comment>
<keyword evidence="10" id="KW-1185">Reference proteome</keyword>
<feature type="repeat" description="ARM" evidence="6">
    <location>
        <begin position="813"/>
        <end position="858"/>
    </location>
</feature>
<protein>
    <submittedName>
        <fullName evidence="11">Juxtamembrane domain-associated catenin (inferred by orthology to a C. elegans protein)</fullName>
    </submittedName>
</protein>
<comment type="similarity">
    <text evidence="2">Belongs to the beta-catenin family.</text>
</comment>
<accession>A0A0M3JUM3</accession>
<dbReference type="GO" id="GO:0005886">
    <property type="term" value="C:plasma membrane"/>
    <property type="evidence" value="ECO:0007669"/>
    <property type="project" value="TreeGrafter"/>
</dbReference>
<dbReference type="EMBL" id="UYRR01031062">
    <property type="protein sequence ID" value="VDK44879.1"/>
    <property type="molecule type" value="Genomic_DNA"/>
</dbReference>
<dbReference type="PROSITE" id="PS50853">
    <property type="entry name" value="FN3"/>
    <property type="match status" value="3"/>
</dbReference>
<feature type="region of interest" description="Disordered" evidence="7">
    <location>
        <begin position="739"/>
        <end position="760"/>
    </location>
</feature>